<organism evidence="3 4">
    <name type="scientific">Natronorubrum aibiense</name>
    <dbReference type="NCBI Taxonomy" id="348826"/>
    <lineage>
        <taxon>Archaea</taxon>
        <taxon>Methanobacteriati</taxon>
        <taxon>Methanobacteriota</taxon>
        <taxon>Stenosarchaea group</taxon>
        <taxon>Halobacteria</taxon>
        <taxon>Halobacteriales</taxon>
        <taxon>Natrialbaceae</taxon>
        <taxon>Natronorubrum</taxon>
    </lineage>
</organism>
<dbReference type="AlphaFoldDB" id="A0A5P9P331"/>
<accession>A0A5P9P331</accession>
<dbReference type="EMBL" id="CP045488">
    <property type="protein sequence ID" value="QFU82250.1"/>
    <property type="molecule type" value="Genomic_DNA"/>
</dbReference>
<proteinExistence type="predicted"/>
<dbReference type="KEGG" id="nas:GCU68_06745"/>
<feature type="compositionally biased region" description="Acidic residues" evidence="1">
    <location>
        <begin position="322"/>
        <end position="342"/>
    </location>
</feature>
<feature type="region of interest" description="Disordered" evidence="1">
    <location>
        <begin position="226"/>
        <end position="366"/>
    </location>
</feature>
<evidence type="ECO:0000313" key="4">
    <source>
        <dbReference type="Proteomes" id="UP000326170"/>
    </source>
</evidence>
<keyword evidence="2" id="KW-1133">Transmembrane helix</keyword>
<evidence type="ECO:0000313" key="3">
    <source>
        <dbReference type="EMBL" id="QFU82250.1"/>
    </source>
</evidence>
<protein>
    <submittedName>
        <fullName evidence="3">Uncharacterized protein</fullName>
    </submittedName>
</protein>
<keyword evidence="2" id="KW-0812">Transmembrane</keyword>
<feature type="compositionally biased region" description="Acidic residues" evidence="1">
    <location>
        <begin position="259"/>
        <end position="273"/>
    </location>
</feature>
<feature type="compositionally biased region" description="Acidic residues" evidence="1">
    <location>
        <begin position="352"/>
        <end position="365"/>
    </location>
</feature>
<evidence type="ECO:0000256" key="2">
    <source>
        <dbReference type="SAM" id="Phobius"/>
    </source>
</evidence>
<feature type="transmembrane region" description="Helical" evidence="2">
    <location>
        <begin position="366"/>
        <end position="385"/>
    </location>
</feature>
<keyword evidence="4" id="KW-1185">Reference proteome</keyword>
<reference evidence="3 4" key="1">
    <citation type="journal article" date="2007" name="Int. J. Syst. Evol. Microbiol.">
        <title>Natronorubrum sulfidifaciens sp. nov., an extremely haloalkaliphilic archaeon isolated from Aiding salt lake in Xin-Jiang, China.</title>
        <authorList>
            <person name="Cui H.L."/>
            <person name="Tohty D."/>
            <person name="Liu H.C."/>
            <person name="Liu S.J."/>
            <person name="Oren A."/>
            <person name="Zhou P.J."/>
        </authorList>
    </citation>
    <scope>NUCLEOTIDE SEQUENCE [LARGE SCALE GENOMIC DNA]</scope>
    <source>
        <strain evidence="3 4">7-3</strain>
    </source>
</reference>
<dbReference type="RefSeq" id="WP_152940101.1">
    <property type="nucleotide sequence ID" value="NZ_CP045488.1"/>
</dbReference>
<gene>
    <name evidence="3" type="ORF">GCU68_06745</name>
</gene>
<dbReference type="GeneID" id="42300731"/>
<sequence length="395" mass="42336">MQAAITRVVVVCFLLMTASLAAAPAASSGYNLEVTTSVSTPQETVEIEGDQFTIDGIGVVEPGDPIEIDVTSSKDYRVTLYNTDGDGEYRSDLIDADNDRITIGTQDDDLDTSNLEGTYMLTLEPRGEGRQAVYPVVVQAFDFHLEYPSMATQGETVEFSTTIDSSDTSMVESVEVALWNEAAGDATEITLDSQGDGSYSTTVDLDSYDKGEYTIYGAALSDDEAEGYPAPIAIQGGETMTVSEDDSSDDDNDKKSDDDDKMDTDEEVNESDESENKTDSEDSEPDMPGNETDNGNGVSDMPGNETDSEEGEPDMPGNETTPDLEDTSENETEEHGDDEEGGNETGVINPNEESDNETGDQDEDAVGTPGVVFLAVFLLLGLLAFGSHVREGEQD</sequence>
<evidence type="ECO:0000256" key="1">
    <source>
        <dbReference type="SAM" id="MobiDB-lite"/>
    </source>
</evidence>
<keyword evidence="2" id="KW-0472">Membrane</keyword>
<dbReference type="Proteomes" id="UP000326170">
    <property type="component" value="Chromosome"/>
</dbReference>
<name>A0A5P9P331_9EURY</name>
<dbReference type="OrthoDB" id="206466at2157"/>